<sequence length="53" mass="6078">MPLPKTYSALPFNVSKTSISGDHVLNHNVTSDQYFFFTVHSWFGCSATRFETY</sequence>
<reference evidence="1" key="2">
    <citation type="journal article" date="2015" name="Fish Shellfish Immunol.">
        <title>Early steps in the European eel (Anguilla anguilla)-Vibrio vulnificus interaction in the gills: Role of the RtxA13 toxin.</title>
        <authorList>
            <person name="Callol A."/>
            <person name="Pajuelo D."/>
            <person name="Ebbesson L."/>
            <person name="Teles M."/>
            <person name="MacKenzie S."/>
            <person name="Amaro C."/>
        </authorList>
    </citation>
    <scope>NUCLEOTIDE SEQUENCE</scope>
</reference>
<dbReference type="EMBL" id="GBXM01021789">
    <property type="protein sequence ID" value="JAH86788.1"/>
    <property type="molecule type" value="Transcribed_RNA"/>
</dbReference>
<accession>A0A0E9WBE4</accession>
<organism evidence="1">
    <name type="scientific">Anguilla anguilla</name>
    <name type="common">European freshwater eel</name>
    <name type="synonym">Muraena anguilla</name>
    <dbReference type="NCBI Taxonomy" id="7936"/>
    <lineage>
        <taxon>Eukaryota</taxon>
        <taxon>Metazoa</taxon>
        <taxon>Chordata</taxon>
        <taxon>Craniata</taxon>
        <taxon>Vertebrata</taxon>
        <taxon>Euteleostomi</taxon>
        <taxon>Actinopterygii</taxon>
        <taxon>Neopterygii</taxon>
        <taxon>Teleostei</taxon>
        <taxon>Anguilliformes</taxon>
        <taxon>Anguillidae</taxon>
        <taxon>Anguilla</taxon>
    </lineage>
</organism>
<protein>
    <submittedName>
        <fullName evidence="1">Uncharacterized protein</fullName>
    </submittedName>
</protein>
<dbReference type="AlphaFoldDB" id="A0A0E9WBE4"/>
<reference evidence="1" key="1">
    <citation type="submission" date="2014-11" db="EMBL/GenBank/DDBJ databases">
        <authorList>
            <person name="Amaro Gonzalez C."/>
        </authorList>
    </citation>
    <scope>NUCLEOTIDE SEQUENCE</scope>
</reference>
<proteinExistence type="predicted"/>
<evidence type="ECO:0000313" key="1">
    <source>
        <dbReference type="EMBL" id="JAH86788.1"/>
    </source>
</evidence>
<name>A0A0E9WBE4_ANGAN</name>